<evidence type="ECO:0000256" key="3">
    <source>
        <dbReference type="SAM" id="Phobius"/>
    </source>
</evidence>
<gene>
    <name evidence="2" type="primary">rnp2</name>
    <name evidence="4" type="ORF">ENO04_03850</name>
</gene>
<evidence type="ECO:0000256" key="1">
    <source>
        <dbReference type="ARBA" id="ARBA00022694"/>
    </source>
</evidence>
<dbReference type="GO" id="GO:0005737">
    <property type="term" value="C:cytoplasm"/>
    <property type="evidence" value="ECO:0007669"/>
    <property type="project" value="UniProtKB-SubCell"/>
</dbReference>
<dbReference type="HAMAP" id="MF_00755">
    <property type="entry name" value="RNase_P_2"/>
    <property type="match status" value="1"/>
</dbReference>
<keyword evidence="3" id="KW-0472">Membrane</keyword>
<comment type="subunit">
    <text evidence="2">Consists of a catalytic RNA component and at least 4-5 protein subunits.</text>
</comment>
<comment type="function">
    <text evidence="2">Part of ribonuclease P, a protein complex that generates mature tRNA molecules by cleaving their 5'-ends.</text>
</comment>
<dbReference type="GO" id="GO:0004526">
    <property type="term" value="F:ribonuclease P activity"/>
    <property type="evidence" value="ECO:0007669"/>
    <property type="project" value="UniProtKB-UniRule"/>
</dbReference>
<dbReference type="Gene3D" id="3.30.70.3250">
    <property type="entry name" value="Ribonuclease P, Pop5 subunit"/>
    <property type="match status" value="1"/>
</dbReference>
<feature type="transmembrane region" description="Helical" evidence="3">
    <location>
        <begin position="6"/>
        <end position="23"/>
    </location>
</feature>
<proteinExistence type="inferred from homology"/>
<evidence type="ECO:0000313" key="4">
    <source>
        <dbReference type="EMBL" id="HDS10732.1"/>
    </source>
</evidence>
<keyword evidence="2" id="KW-0378">Hydrolase</keyword>
<dbReference type="Pfam" id="PF01900">
    <property type="entry name" value="RNase_P_Rpp14"/>
    <property type="match status" value="1"/>
</dbReference>
<name>A0A7C1IID5_9CREN</name>
<dbReference type="InterPro" id="IPR038085">
    <property type="entry name" value="Rnp2-like_sf"/>
</dbReference>
<reference evidence="4" key="1">
    <citation type="journal article" date="2020" name="mSystems">
        <title>Genome- and Community-Level Interaction Insights into Carbon Utilization and Element Cycling Functions of Hydrothermarchaeota in Hydrothermal Sediment.</title>
        <authorList>
            <person name="Zhou Z."/>
            <person name="Liu Y."/>
            <person name="Xu W."/>
            <person name="Pan J."/>
            <person name="Luo Z.H."/>
            <person name="Li M."/>
        </authorList>
    </citation>
    <scope>NUCLEOTIDE SEQUENCE [LARGE SCALE GENOMIC DNA]</scope>
    <source>
        <strain evidence="4">SpSt-123</strain>
    </source>
</reference>
<keyword evidence="3" id="KW-0812">Transmembrane</keyword>
<accession>A0A7C1IID5</accession>
<comment type="caution">
    <text evidence="4">The sequence shown here is derived from an EMBL/GenBank/DDBJ whole genome shotgun (WGS) entry which is preliminary data.</text>
</comment>
<dbReference type="InterPro" id="IPR002759">
    <property type="entry name" value="Pop5/Rpp14/Rnp2-like"/>
</dbReference>
<dbReference type="EMBL" id="DSDY01000123">
    <property type="protein sequence ID" value="HDS10732.1"/>
    <property type="molecule type" value="Genomic_DNA"/>
</dbReference>
<comment type="catalytic activity">
    <reaction evidence="2">
        <text>Endonucleolytic cleavage of RNA, removing 5'-extranucleotides from tRNA precursor.</text>
        <dbReference type="EC" id="3.1.26.5"/>
    </reaction>
</comment>
<evidence type="ECO:0000256" key="2">
    <source>
        <dbReference type="HAMAP-Rule" id="MF_00755"/>
    </source>
</evidence>
<keyword evidence="2" id="KW-0255">Endonuclease</keyword>
<dbReference type="SUPFAM" id="SSF160350">
    <property type="entry name" value="Rnp2-like"/>
    <property type="match status" value="1"/>
</dbReference>
<keyword evidence="2" id="KW-0963">Cytoplasm</keyword>
<keyword evidence="2" id="KW-0540">Nuclease</keyword>
<dbReference type="GO" id="GO:0001682">
    <property type="term" value="P:tRNA 5'-leader removal"/>
    <property type="evidence" value="ECO:0007669"/>
    <property type="project" value="UniProtKB-UniRule"/>
</dbReference>
<dbReference type="EC" id="3.1.26.5" evidence="2"/>
<keyword evidence="1 2" id="KW-0819">tRNA processing</keyword>
<sequence length="158" mass="18555">MNEEILLIIVLILLAYFIARSFMIEEKIRLLRENIANMHRSEEKEKIQLRKRKRYVVFHVISNQPLTRVEEINSILSNALRSCGGELLIGECRPQVVYFSSKRSRGILRTYHDCYEKVIACLSTVRCQGDRKILIIPVKTTGTLKKARWYLFDKNLAR</sequence>
<protein>
    <recommendedName>
        <fullName evidence="2">Ribonuclease P protein component 2</fullName>
        <shortName evidence="2">RNase P component 2</shortName>
        <ecNumber evidence="2">3.1.26.5</ecNumber>
    </recommendedName>
    <alternativeName>
        <fullName evidence="2">Pop5</fullName>
    </alternativeName>
</protein>
<dbReference type="AlphaFoldDB" id="A0A7C1IID5"/>
<comment type="subcellular location">
    <subcellularLocation>
        <location evidence="2">Cytoplasm</location>
    </subcellularLocation>
</comment>
<organism evidence="4">
    <name type="scientific">Fervidicoccus fontis</name>
    <dbReference type="NCBI Taxonomy" id="683846"/>
    <lineage>
        <taxon>Archaea</taxon>
        <taxon>Thermoproteota</taxon>
        <taxon>Thermoprotei</taxon>
        <taxon>Fervidicoccales</taxon>
        <taxon>Fervidicoccaceae</taxon>
        <taxon>Fervidicoccus</taxon>
    </lineage>
</organism>
<keyword evidence="3" id="KW-1133">Transmembrane helix</keyword>
<comment type="similarity">
    <text evidence="2">Belongs to the eukaryotic/archaeal RNase P protein component 2 family.</text>
</comment>
<dbReference type="GO" id="GO:0030677">
    <property type="term" value="C:ribonuclease P complex"/>
    <property type="evidence" value="ECO:0007669"/>
    <property type="project" value="UniProtKB-UniRule"/>
</dbReference>